<dbReference type="EMBL" id="JAIZAY010000009">
    <property type="protein sequence ID" value="KAJ8036442.1"/>
    <property type="molecule type" value="Genomic_DNA"/>
</dbReference>
<proteinExistence type="inferred from homology"/>
<evidence type="ECO:0000313" key="9">
    <source>
        <dbReference type="EMBL" id="KAJ8036442.1"/>
    </source>
</evidence>
<dbReference type="Proteomes" id="UP001152320">
    <property type="component" value="Chromosome 9"/>
</dbReference>
<dbReference type="EC" id="3.4.19.12" evidence="3"/>
<dbReference type="Pfam" id="PF00443">
    <property type="entry name" value="UCH"/>
    <property type="match status" value="1"/>
</dbReference>
<evidence type="ECO:0000256" key="4">
    <source>
        <dbReference type="ARBA" id="ARBA00022670"/>
    </source>
</evidence>
<sequence length="297" mass="34099">MNSVIQCLSNTTLLTRYFLSDSYLGDINNKNPMGHKGEMAIEFAVVVRALWAGQYKSIAPRDLFRMVTKQSVEFSMNKGHHHDSQECLIYLMDGLHEDLNQVKERTYKREEDYSKLPLAEGAAKSWSNHLLQNKSIIVSLFQGQFRSVVRCLVCNNKSVKYDSFMHLGLPIPSKTKCTLEDCLKEFSSEEKLVGDNAIHCSHCKRNRDSVKTIHICRLPRVLIIILKRFFQDGIWRQKLSTNVVYPLTALDMRKFSVGTSDGGGIYNLFGVSNHSGTMDGWKLQTDYRCHLHQMFQH</sequence>
<evidence type="ECO:0000256" key="2">
    <source>
        <dbReference type="ARBA" id="ARBA00009085"/>
    </source>
</evidence>
<comment type="similarity">
    <text evidence="2">Belongs to the peptidase C19 family.</text>
</comment>
<evidence type="ECO:0000256" key="5">
    <source>
        <dbReference type="ARBA" id="ARBA00022786"/>
    </source>
</evidence>
<feature type="domain" description="USP" evidence="8">
    <location>
        <begin position="1"/>
        <end position="297"/>
    </location>
</feature>
<evidence type="ECO:0000256" key="7">
    <source>
        <dbReference type="ARBA" id="ARBA00022807"/>
    </source>
</evidence>
<keyword evidence="4" id="KW-0645">Protease</keyword>
<name>A0A9Q1C144_HOLLE</name>
<dbReference type="InterPro" id="IPR001394">
    <property type="entry name" value="Peptidase_C19_UCH"/>
</dbReference>
<evidence type="ECO:0000256" key="3">
    <source>
        <dbReference type="ARBA" id="ARBA00012759"/>
    </source>
</evidence>
<comment type="caution">
    <text evidence="9">The sequence shown here is derived from an EMBL/GenBank/DDBJ whole genome shotgun (WGS) entry which is preliminary data.</text>
</comment>
<dbReference type="InterPro" id="IPR038765">
    <property type="entry name" value="Papain-like_cys_pep_sf"/>
</dbReference>
<evidence type="ECO:0000256" key="1">
    <source>
        <dbReference type="ARBA" id="ARBA00000707"/>
    </source>
</evidence>
<keyword evidence="7" id="KW-0788">Thiol protease</keyword>
<gene>
    <name evidence="9" type="ORF">HOLleu_20416</name>
</gene>
<dbReference type="SUPFAM" id="SSF54001">
    <property type="entry name" value="Cysteine proteinases"/>
    <property type="match status" value="1"/>
</dbReference>
<protein>
    <recommendedName>
        <fullName evidence="3">ubiquitinyl hydrolase 1</fullName>
        <ecNumber evidence="3">3.4.19.12</ecNumber>
    </recommendedName>
</protein>
<evidence type="ECO:0000259" key="8">
    <source>
        <dbReference type="PROSITE" id="PS50235"/>
    </source>
</evidence>
<accession>A0A9Q1C144</accession>
<keyword evidence="6 9" id="KW-0378">Hydrolase</keyword>
<dbReference type="CDD" id="cd02674">
    <property type="entry name" value="Peptidase_C19R"/>
    <property type="match status" value="1"/>
</dbReference>
<dbReference type="GO" id="GO:0006508">
    <property type="term" value="P:proteolysis"/>
    <property type="evidence" value="ECO:0007669"/>
    <property type="project" value="UniProtKB-KW"/>
</dbReference>
<evidence type="ECO:0000256" key="6">
    <source>
        <dbReference type="ARBA" id="ARBA00022801"/>
    </source>
</evidence>
<dbReference type="AlphaFoldDB" id="A0A9Q1C144"/>
<dbReference type="PANTHER" id="PTHR21646:SF24">
    <property type="entry name" value="UBIQUITIN CARBOXYL-TERMINAL HYDROLASE"/>
    <property type="match status" value="1"/>
</dbReference>
<dbReference type="Gene3D" id="3.90.70.10">
    <property type="entry name" value="Cysteine proteinases"/>
    <property type="match status" value="1"/>
</dbReference>
<dbReference type="PROSITE" id="PS50235">
    <property type="entry name" value="USP_3"/>
    <property type="match status" value="1"/>
</dbReference>
<dbReference type="GO" id="GO:0004843">
    <property type="term" value="F:cysteine-type deubiquitinase activity"/>
    <property type="evidence" value="ECO:0007669"/>
    <property type="project" value="UniProtKB-EC"/>
</dbReference>
<dbReference type="PANTHER" id="PTHR21646">
    <property type="entry name" value="UBIQUITIN CARBOXYL-TERMINAL HYDROLASE"/>
    <property type="match status" value="1"/>
</dbReference>
<dbReference type="InterPro" id="IPR028889">
    <property type="entry name" value="USP"/>
</dbReference>
<dbReference type="GO" id="GO:0016579">
    <property type="term" value="P:protein deubiquitination"/>
    <property type="evidence" value="ECO:0007669"/>
    <property type="project" value="InterPro"/>
</dbReference>
<dbReference type="OrthoDB" id="292964at2759"/>
<keyword evidence="5" id="KW-0833">Ubl conjugation pathway</keyword>
<comment type="catalytic activity">
    <reaction evidence="1">
        <text>Thiol-dependent hydrolysis of ester, thioester, amide, peptide and isopeptide bonds formed by the C-terminal Gly of ubiquitin (a 76-residue protein attached to proteins as an intracellular targeting signal).</text>
        <dbReference type="EC" id="3.4.19.12"/>
    </reaction>
</comment>
<evidence type="ECO:0000313" key="10">
    <source>
        <dbReference type="Proteomes" id="UP001152320"/>
    </source>
</evidence>
<organism evidence="9 10">
    <name type="scientific">Holothuria leucospilota</name>
    <name type="common">Black long sea cucumber</name>
    <name type="synonym">Mertensiothuria leucospilota</name>
    <dbReference type="NCBI Taxonomy" id="206669"/>
    <lineage>
        <taxon>Eukaryota</taxon>
        <taxon>Metazoa</taxon>
        <taxon>Echinodermata</taxon>
        <taxon>Eleutherozoa</taxon>
        <taxon>Echinozoa</taxon>
        <taxon>Holothuroidea</taxon>
        <taxon>Aspidochirotacea</taxon>
        <taxon>Aspidochirotida</taxon>
        <taxon>Holothuriidae</taxon>
        <taxon>Holothuria</taxon>
    </lineage>
</organism>
<reference evidence="9" key="1">
    <citation type="submission" date="2021-10" db="EMBL/GenBank/DDBJ databases">
        <title>Tropical sea cucumber genome reveals ecological adaptation and Cuvierian tubules defense mechanism.</title>
        <authorList>
            <person name="Chen T."/>
        </authorList>
    </citation>
    <scope>NUCLEOTIDE SEQUENCE</scope>
    <source>
        <strain evidence="9">Nanhai2018</strain>
        <tissue evidence="9">Muscle</tissue>
    </source>
</reference>
<keyword evidence="10" id="KW-1185">Reference proteome</keyword>
<dbReference type="InterPro" id="IPR050185">
    <property type="entry name" value="Ub_carboxyl-term_hydrolase"/>
</dbReference>